<gene>
    <name evidence="1" type="ORF">QI031_29535</name>
</gene>
<organism evidence="1 2">
    <name type="scientific">Halotia branconii CENA392</name>
    <dbReference type="NCBI Taxonomy" id="1539056"/>
    <lineage>
        <taxon>Bacteria</taxon>
        <taxon>Bacillati</taxon>
        <taxon>Cyanobacteriota</taxon>
        <taxon>Cyanophyceae</taxon>
        <taxon>Nostocales</taxon>
        <taxon>Nodulariaceae</taxon>
        <taxon>Halotia</taxon>
    </lineage>
</organism>
<evidence type="ECO:0000313" key="1">
    <source>
        <dbReference type="EMBL" id="WGV25812.1"/>
    </source>
</evidence>
<keyword evidence="2" id="KW-1185">Reference proteome</keyword>
<protein>
    <submittedName>
        <fullName evidence="1">Uncharacterized protein</fullName>
    </submittedName>
</protein>
<reference evidence="1 2" key="1">
    <citation type="journal article" date="2023" name="Limnol Oceanogr Lett">
        <title>Environmental adaptations by the intertidal Antarctic cyanobacterium Halotia branconii CENA392 as revealed using long-read genome sequencing.</title>
        <authorList>
            <person name="Dextro R.B."/>
            <person name="Delbaje E."/>
            <person name="Freitas P.N.N."/>
            <person name="Geraldes V."/>
            <person name="Pinto E."/>
            <person name="Long P.F."/>
            <person name="Fiore M.F."/>
        </authorList>
    </citation>
    <scope>NUCLEOTIDE SEQUENCE [LARGE SCALE GENOMIC DNA]</scope>
    <source>
        <strain evidence="1 2">CENA392</strain>
    </source>
</reference>
<evidence type="ECO:0000313" key="2">
    <source>
        <dbReference type="Proteomes" id="UP001223520"/>
    </source>
</evidence>
<dbReference type="EMBL" id="CP124543">
    <property type="protein sequence ID" value="WGV25812.1"/>
    <property type="molecule type" value="Genomic_DNA"/>
</dbReference>
<dbReference type="RefSeq" id="WP_281483099.1">
    <property type="nucleotide sequence ID" value="NZ_CP124543.1"/>
</dbReference>
<accession>A0AAJ6P9L5</accession>
<proteinExistence type="predicted"/>
<name>A0AAJ6P9L5_9CYAN</name>
<dbReference type="KEGG" id="hbq:QI031_29535"/>
<sequence length="72" mass="8076">MKSCPILGLEAPNFIYAKEKDLFRSGEAREIMCPYLNSLILIMGISLLPFKFKRIDAVEARSHSSPFTGIQA</sequence>
<dbReference type="Proteomes" id="UP001223520">
    <property type="component" value="Chromosome"/>
</dbReference>
<dbReference type="AlphaFoldDB" id="A0AAJ6P9L5"/>